<accession>A0ACB7TIG4</accession>
<protein>
    <submittedName>
        <fullName evidence="1">Uncharacterized protein</fullName>
    </submittedName>
</protein>
<proteinExistence type="predicted"/>
<reference evidence="1" key="1">
    <citation type="submission" date="2020-05" db="EMBL/GenBank/DDBJ databases">
        <title>Large-scale comparative analyses of tick genomes elucidate their genetic diversity and vector capacities.</title>
        <authorList>
            <person name="Jia N."/>
            <person name="Wang J."/>
            <person name="Shi W."/>
            <person name="Du L."/>
            <person name="Sun Y."/>
            <person name="Zhan W."/>
            <person name="Jiang J."/>
            <person name="Wang Q."/>
            <person name="Zhang B."/>
            <person name="Ji P."/>
            <person name="Sakyi L.B."/>
            <person name="Cui X."/>
            <person name="Yuan T."/>
            <person name="Jiang B."/>
            <person name="Yang W."/>
            <person name="Lam T.T.-Y."/>
            <person name="Chang Q."/>
            <person name="Ding S."/>
            <person name="Wang X."/>
            <person name="Zhu J."/>
            <person name="Ruan X."/>
            <person name="Zhao L."/>
            <person name="Wei J."/>
            <person name="Que T."/>
            <person name="Du C."/>
            <person name="Cheng J."/>
            <person name="Dai P."/>
            <person name="Han X."/>
            <person name="Huang E."/>
            <person name="Gao Y."/>
            <person name="Liu J."/>
            <person name="Shao H."/>
            <person name="Ye R."/>
            <person name="Li L."/>
            <person name="Wei W."/>
            <person name="Wang X."/>
            <person name="Wang C."/>
            <person name="Yang T."/>
            <person name="Huo Q."/>
            <person name="Li W."/>
            <person name="Guo W."/>
            <person name="Chen H."/>
            <person name="Zhou L."/>
            <person name="Ni X."/>
            <person name="Tian J."/>
            <person name="Zhou Y."/>
            <person name="Sheng Y."/>
            <person name="Liu T."/>
            <person name="Pan Y."/>
            <person name="Xia L."/>
            <person name="Li J."/>
            <person name="Zhao F."/>
            <person name="Cao W."/>
        </authorList>
    </citation>
    <scope>NUCLEOTIDE SEQUENCE</scope>
    <source>
        <strain evidence="1">Hyas-2018</strain>
    </source>
</reference>
<organism evidence="1 2">
    <name type="scientific">Hyalomma asiaticum</name>
    <name type="common">Tick</name>
    <dbReference type="NCBI Taxonomy" id="266040"/>
    <lineage>
        <taxon>Eukaryota</taxon>
        <taxon>Metazoa</taxon>
        <taxon>Ecdysozoa</taxon>
        <taxon>Arthropoda</taxon>
        <taxon>Chelicerata</taxon>
        <taxon>Arachnida</taxon>
        <taxon>Acari</taxon>
        <taxon>Parasitiformes</taxon>
        <taxon>Ixodida</taxon>
        <taxon>Ixodoidea</taxon>
        <taxon>Ixodidae</taxon>
        <taxon>Hyalomminae</taxon>
        <taxon>Hyalomma</taxon>
    </lineage>
</organism>
<evidence type="ECO:0000313" key="2">
    <source>
        <dbReference type="Proteomes" id="UP000821845"/>
    </source>
</evidence>
<name>A0ACB7TIG4_HYAAI</name>
<keyword evidence="2" id="KW-1185">Reference proteome</keyword>
<sequence length="579" mass="62730">MHLILGGQHHEPFENVATAPYVATLFSAWSGSFCMGVSLGYVSPAASSLATSNSELAESLRNLASSVWDAAGKSNAHVHGAFTPSAALPVSINAAGPDYSREPEKPRHYSYNYEPRSDSVKRSPSDITAWQGPTDRLQQRVTRGAPVCFYCGVRGHIARFCSERHRDTLPQYERPPAPLRRQSAGAGTFACQSMGRRFTLLMSALAYISGYSVMFAATSGLLFLVGHFLTGVATGAVSLSVPAYVTEVTLPRHRGTMGGIMQLFTAAGILYSYALGAFFEWELLAMACFMGAIMLLAASQFSVESPRWLLLKGRKLEALQALVQLRGIGTRVDNECQAIDQLFASLPTPALNILLAFHVHLLQQCSGITMIILYAHSVFAAPGAAVNATSTAIIIASIQVTATLCTVSVMAVVGRRRLMAISSMVCVFSICQPIKEICHMKKPGSFQASKGQPLFENRALKPKVISYSPCYSVGLGPVVWTLGAELVPCRESGFYLGAATALNWTSALIVTLLSHALVESSHFSAMVWLFGFITFVGAMLTSMFLPETRGQTLEQILLGPFYEHHQELMSRRSQFGKSR</sequence>
<evidence type="ECO:0000313" key="1">
    <source>
        <dbReference type="EMBL" id="KAH6946720.1"/>
    </source>
</evidence>
<gene>
    <name evidence="1" type="ORF">HPB50_014760</name>
</gene>
<comment type="caution">
    <text evidence="1">The sequence shown here is derived from an EMBL/GenBank/DDBJ whole genome shotgun (WGS) entry which is preliminary data.</text>
</comment>
<dbReference type="Proteomes" id="UP000821845">
    <property type="component" value="Chromosome 1"/>
</dbReference>
<dbReference type="EMBL" id="CM023481">
    <property type="protein sequence ID" value="KAH6946720.1"/>
    <property type="molecule type" value="Genomic_DNA"/>
</dbReference>